<dbReference type="AlphaFoldDB" id="A0A547PXP5"/>
<dbReference type="EC" id="2.7.13.3" evidence="2"/>
<evidence type="ECO:0000256" key="1">
    <source>
        <dbReference type="ARBA" id="ARBA00000085"/>
    </source>
</evidence>
<dbReference type="Pfam" id="PF00072">
    <property type="entry name" value="Response_reg"/>
    <property type="match status" value="1"/>
</dbReference>
<dbReference type="SUPFAM" id="SSF55874">
    <property type="entry name" value="ATPase domain of HSP90 chaperone/DNA topoisomerase II/histidine kinase"/>
    <property type="match status" value="1"/>
</dbReference>
<dbReference type="Gene3D" id="3.40.50.2300">
    <property type="match status" value="1"/>
</dbReference>
<comment type="catalytic activity">
    <reaction evidence="1">
        <text>ATP + protein L-histidine = ADP + protein N-phospho-L-histidine.</text>
        <dbReference type="EC" id="2.7.13.3"/>
    </reaction>
</comment>
<keyword evidence="4" id="KW-0808">Transferase</keyword>
<keyword evidence="7" id="KW-0812">Transmembrane</keyword>
<dbReference type="InterPro" id="IPR036097">
    <property type="entry name" value="HisK_dim/P_sf"/>
</dbReference>
<evidence type="ECO:0000256" key="5">
    <source>
        <dbReference type="ARBA" id="ARBA00022777"/>
    </source>
</evidence>
<dbReference type="InterPro" id="IPR004358">
    <property type="entry name" value="Sig_transdc_His_kin-like_C"/>
</dbReference>
<keyword evidence="7" id="KW-1133">Transmembrane helix</keyword>
<evidence type="ECO:0000256" key="6">
    <source>
        <dbReference type="PROSITE-ProRule" id="PRU00169"/>
    </source>
</evidence>
<feature type="transmembrane region" description="Helical" evidence="7">
    <location>
        <begin position="103"/>
        <end position="120"/>
    </location>
</feature>
<dbReference type="InterPro" id="IPR005467">
    <property type="entry name" value="His_kinase_dom"/>
</dbReference>
<dbReference type="PROSITE" id="PS50109">
    <property type="entry name" value="HIS_KIN"/>
    <property type="match status" value="1"/>
</dbReference>
<evidence type="ECO:0000313" key="11">
    <source>
        <dbReference type="Proteomes" id="UP000318590"/>
    </source>
</evidence>
<dbReference type="InterPro" id="IPR003594">
    <property type="entry name" value="HATPase_dom"/>
</dbReference>
<dbReference type="InterPro" id="IPR036890">
    <property type="entry name" value="HATPase_C_sf"/>
</dbReference>
<proteinExistence type="predicted"/>
<feature type="domain" description="Response regulatory" evidence="9">
    <location>
        <begin position="550"/>
        <end position="663"/>
    </location>
</feature>
<sequence>MTYGQDGMTGAGQQASSVCLSGQEPIVLPKMQTSHRTPVSGQSPIYNCVQTPSPQFLMLFLIGLATLFAVIATRYSLRDAALLALLVPVWWGLRQLSARDFQRALFLLCLSFAVYQIYILDINRGTPNVGVVWFILLITTASLTGRVAPILFWGAVAIGAILFTAWRAPADDPLWAHPMSLPNLLGTYFVMTATCALLQWLRQKHESQLTAQIAHSEKLSEQLSAANADLALSKEAKSRLLAMIGHELRTPMMTIVAAAEQLETSNGDASPHTAEGLTSVAIIRKSAENIADLMTDVLTLETLGAGVAKTEPKPFDLFDLAQNACELTCMEAPDALIVLDPDPDLPQMVCGDATRLRQILTNLLRNAINHSGTLEACLRITAPKAGHLCFSVIDRGIGLDPDAITRIFDPYVQIGANPHGSGLGLAITKEFVNLLSGQVEVRSESGAGTRFNVNLPLRSDGTKTLADRFSTPQPATLAYTEATPAPVVQAAKRWELRGNRQPIVETRMDLDELLQRQQHRVFSIQTLQRGASEQRHSSVELPSGKRHSYSCLIGEDDPLLSQLLSQYFSAAGFEVALAHDGPAANDLIGHNHFDLLVLDMTMPGPQTGLDLVRRARSSAIPPVICALSGFPEYQSLAEAAGVDRFMVKPVRMQVLRDTALELLNARAAQDVPPTGLLRRAPQHARQDPG</sequence>
<evidence type="ECO:0000259" key="8">
    <source>
        <dbReference type="PROSITE" id="PS50109"/>
    </source>
</evidence>
<protein>
    <recommendedName>
        <fullName evidence="2">histidine kinase</fullName>
        <ecNumber evidence="2">2.7.13.3</ecNumber>
    </recommendedName>
</protein>
<dbReference type="Pfam" id="PF00512">
    <property type="entry name" value="HisKA"/>
    <property type="match status" value="1"/>
</dbReference>
<keyword evidence="3 6" id="KW-0597">Phosphoprotein</keyword>
<keyword evidence="5 10" id="KW-0418">Kinase</keyword>
<dbReference type="SUPFAM" id="SSF52172">
    <property type="entry name" value="CheY-like"/>
    <property type="match status" value="1"/>
</dbReference>
<dbReference type="CDD" id="cd00156">
    <property type="entry name" value="REC"/>
    <property type="match status" value="1"/>
</dbReference>
<dbReference type="GO" id="GO:0009927">
    <property type="term" value="F:histidine phosphotransfer kinase activity"/>
    <property type="evidence" value="ECO:0007669"/>
    <property type="project" value="TreeGrafter"/>
</dbReference>
<evidence type="ECO:0000256" key="3">
    <source>
        <dbReference type="ARBA" id="ARBA00022553"/>
    </source>
</evidence>
<dbReference type="Gene3D" id="3.30.565.10">
    <property type="entry name" value="Histidine kinase-like ATPase, C-terminal domain"/>
    <property type="match status" value="1"/>
</dbReference>
<name>A0A547PXP5_9RHOB</name>
<gene>
    <name evidence="10" type="ORF">FEV53_11260</name>
</gene>
<keyword evidence="7" id="KW-0472">Membrane</keyword>
<dbReference type="SMART" id="SM00448">
    <property type="entry name" value="REC"/>
    <property type="match status" value="1"/>
</dbReference>
<feature type="transmembrane region" description="Helical" evidence="7">
    <location>
        <begin position="181"/>
        <end position="201"/>
    </location>
</feature>
<dbReference type="PRINTS" id="PR00344">
    <property type="entry name" value="BCTRLSENSOR"/>
</dbReference>
<evidence type="ECO:0000313" key="10">
    <source>
        <dbReference type="EMBL" id="TRD18933.1"/>
    </source>
</evidence>
<dbReference type="InterPro" id="IPR011006">
    <property type="entry name" value="CheY-like_superfamily"/>
</dbReference>
<feature type="transmembrane region" description="Helical" evidence="7">
    <location>
        <begin position="56"/>
        <end position="73"/>
    </location>
</feature>
<dbReference type="GO" id="GO:0000155">
    <property type="term" value="F:phosphorelay sensor kinase activity"/>
    <property type="evidence" value="ECO:0007669"/>
    <property type="project" value="InterPro"/>
</dbReference>
<dbReference type="PROSITE" id="PS50110">
    <property type="entry name" value="RESPONSE_REGULATORY"/>
    <property type="match status" value="1"/>
</dbReference>
<evidence type="ECO:0000256" key="7">
    <source>
        <dbReference type="SAM" id="Phobius"/>
    </source>
</evidence>
<reference evidence="10 11" key="1">
    <citation type="submission" date="2019-06" db="EMBL/GenBank/DDBJ databases">
        <title>Paenimaribius caenipelagi gen. nov., sp. nov., isolated from a tidal flat.</title>
        <authorList>
            <person name="Yoon J.-H."/>
        </authorList>
    </citation>
    <scope>NUCLEOTIDE SEQUENCE [LARGE SCALE GENOMIC DNA]</scope>
    <source>
        <strain evidence="10 11">JBTF-M29</strain>
    </source>
</reference>
<dbReference type="InterPro" id="IPR003661">
    <property type="entry name" value="HisK_dim/P_dom"/>
</dbReference>
<comment type="caution">
    <text evidence="10">The sequence shown here is derived from an EMBL/GenBank/DDBJ whole genome shotgun (WGS) entry which is preliminary data.</text>
</comment>
<feature type="transmembrane region" description="Helical" evidence="7">
    <location>
        <begin position="127"/>
        <end position="144"/>
    </location>
</feature>
<evidence type="ECO:0000256" key="4">
    <source>
        <dbReference type="ARBA" id="ARBA00022679"/>
    </source>
</evidence>
<dbReference type="EMBL" id="VFSV01000018">
    <property type="protein sequence ID" value="TRD18933.1"/>
    <property type="molecule type" value="Genomic_DNA"/>
</dbReference>
<keyword evidence="11" id="KW-1185">Reference proteome</keyword>
<dbReference type="SMART" id="SM00387">
    <property type="entry name" value="HATPase_c"/>
    <property type="match status" value="1"/>
</dbReference>
<dbReference type="PANTHER" id="PTHR43047">
    <property type="entry name" value="TWO-COMPONENT HISTIDINE PROTEIN KINASE"/>
    <property type="match status" value="1"/>
</dbReference>
<organism evidence="10 11">
    <name type="scientific">Palleronia caenipelagi</name>
    <dbReference type="NCBI Taxonomy" id="2489174"/>
    <lineage>
        <taxon>Bacteria</taxon>
        <taxon>Pseudomonadati</taxon>
        <taxon>Pseudomonadota</taxon>
        <taxon>Alphaproteobacteria</taxon>
        <taxon>Rhodobacterales</taxon>
        <taxon>Roseobacteraceae</taxon>
        <taxon>Palleronia</taxon>
    </lineage>
</organism>
<dbReference type="GO" id="GO:0005886">
    <property type="term" value="C:plasma membrane"/>
    <property type="evidence" value="ECO:0007669"/>
    <property type="project" value="TreeGrafter"/>
</dbReference>
<dbReference type="Pfam" id="PF02518">
    <property type="entry name" value="HATPase_c"/>
    <property type="match status" value="1"/>
</dbReference>
<feature type="transmembrane region" description="Helical" evidence="7">
    <location>
        <begin position="150"/>
        <end position="169"/>
    </location>
</feature>
<evidence type="ECO:0000259" key="9">
    <source>
        <dbReference type="PROSITE" id="PS50110"/>
    </source>
</evidence>
<dbReference type="Gene3D" id="1.10.287.130">
    <property type="match status" value="1"/>
</dbReference>
<dbReference type="CDD" id="cd00082">
    <property type="entry name" value="HisKA"/>
    <property type="match status" value="1"/>
</dbReference>
<dbReference type="PANTHER" id="PTHR43047:SF72">
    <property type="entry name" value="OSMOSENSING HISTIDINE PROTEIN KINASE SLN1"/>
    <property type="match status" value="1"/>
</dbReference>
<dbReference type="Proteomes" id="UP000318590">
    <property type="component" value="Unassembled WGS sequence"/>
</dbReference>
<feature type="domain" description="Histidine kinase" evidence="8">
    <location>
        <begin position="243"/>
        <end position="459"/>
    </location>
</feature>
<accession>A0A547PXP5</accession>
<dbReference type="SMART" id="SM00388">
    <property type="entry name" value="HisKA"/>
    <property type="match status" value="1"/>
</dbReference>
<feature type="modified residue" description="4-aspartylphosphate" evidence="6">
    <location>
        <position position="599"/>
    </location>
</feature>
<dbReference type="SUPFAM" id="SSF47384">
    <property type="entry name" value="Homodimeric domain of signal transducing histidine kinase"/>
    <property type="match status" value="1"/>
</dbReference>
<evidence type="ECO:0000256" key="2">
    <source>
        <dbReference type="ARBA" id="ARBA00012438"/>
    </source>
</evidence>
<dbReference type="InterPro" id="IPR001789">
    <property type="entry name" value="Sig_transdc_resp-reg_receiver"/>
</dbReference>
<dbReference type="OrthoDB" id="1489484at2"/>